<evidence type="ECO:0000259" key="6">
    <source>
        <dbReference type="Pfam" id="PF00171"/>
    </source>
</evidence>
<keyword evidence="2 4" id="KW-0560">Oxidoreductase</keyword>
<dbReference type="STRING" id="1421013.GCA_000504425_02806"/>
<evidence type="ECO:0000256" key="3">
    <source>
        <dbReference type="PROSITE-ProRule" id="PRU10007"/>
    </source>
</evidence>
<feature type="region of interest" description="Disordered" evidence="5">
    <location>
        <begin position="1"/>
        <end position="20"/>
    </location>
</feature>
<reference evidence="7 8" key="1">
    <citation type="submission" date="2014-11" db="EMBL/GenBank/DDBJ databases">
        <title>Genomics and ecophysiology of heterotrophic nitrogen fixing bacteria isolated from estuarine surface water.</title>
        <authorList>
            <person name="Bentzon-Tilia M."/>
            <person name="Severin I."/>
            <person name="Hansen L.H."/>
            <person name="Riemann L."/>
        </authorList>
    </citation>
    <scope>NUCLEOTIDE SEQUENCE [LARGE SCALE GENOMIC DNA]</scope>
    <source>
        <strain evidence="7 8">BAL398</strain>
    </source>
</reference>
<dbReference type="InterPro" id="IPR016162">
    <property type="entry name" value="Ald_DH_N"/>
</dbReference>
<dbReference type="Pfam" id="PF00171">
    <property type="entry name" value="Aldedh"/>
    <property type="match status" value="1"/>
</dbReference>
<dbReference type="InterPro" id="IPR016161">
    <property type="entry name" value="Ald_DH/histidinol_DH"/>
</dbReference>
<dbReference type="GO" id="GO:0005829">
    <property type="term" value="C:cytosol"/>
    <property type="evidence" value="ECO:0007669"/>
    <property type="project" value="TreeGrafter"/>
</dbReference>
<dbReference type="OrthoDB" id="9812625at2"/>
<dbReference type="Proteomes" id="UP000032515">
    <property type="component" value="Unassembled WGS sequence"/>
</dbReference>
<feature type="active site" evidence="3">
    <location>
        <position position="270"/>
    </location>
</feature>
<evidence type="ECO:0000256" key="2">
    <source>
        <dbReference type="ARBA" id="ARBA00023002"/>
    </source>
</evidence>
<dbReference type="InterPro" id="IPR029510">
    <property type="entry name" value="Ald_DH_CS_GLU"/>
</dbReference>
<proteinExistence type="inferred from homology"/>
<dbReference type="PROSITE" id="PS00687">
    <property type="entry name" value="ALDEHYDE_DEHYDR_GLU"/>
    <property type="match status" value="1"/>
</dbReference>
<dbReference type="CDD" id="cd07103">
    <property type="entry name" value="ALDH_F5_SSADH_GabD"/>
    <property type="match status" value="1"/>
</dbReference>
<dbReference type="AlphaFoldDB" id="A0A0D7EEJ8"/>
<dbReference type="PANTHER" id="PTHR43353:SF5">
    <property type="entry name" value="SUCCINATE-SEMIALDEHYDE DEHYDROGENASE, MITOCHONDRIAL"/>
    <property type="match status" value="1"/>
</dbReference>
<dbReference type="FunFam" id="3.40.605.10:FF:000005">
    <property type="entry name" value="Succinate-semialdehyde dehydrogenase I"/>
    <property type="match status" value="1"/>
</dbReference>
<dbReference type="InterPro" id="IPR016160">
    <property type="entry name" value="Ald_DH_CS_CYS"/>
</dbReference>
<protein>
    <submittedName>
        <fullName evidence="7">Succinate-semialdehyde dehydrogenase</fullName>
        <ecNumber evidence="7">1.2.1.16</ecNumber>
    </submittedName>
</protein>
<evidence type="ECO:0000256" key="5">
    <source>
        <dbReference type="SAM" id="MobiDB-lite"/>
    </source>
</evidence>
<dbReference type="GO" id="GO:0009450">
    <property type="term" value="P:gamma-aminobutyric acid catabolic process"/>
    <property type="evidence" value="ECO:0007669"/>
    <property type="project" value="InterPro"/>
</dbReference>
<comment type="similarity">
    <text evidence="1 4">Belongs to the aldehyde dehydrogenase family.</text>
</comment>
<dbReference type="InterPro" id="IPR010102">
    <property type="entry name" value="Succ_semiAld_DH"/>
</dbReference>
<dbReference type="InterPro" id="IPR050740">
    <property type="entry name" value="Aldehyde_DH_Superfamily"/>
</dbReference>
<sequence>MSPTAAARSAKPTPPSLRDRLKDPALLREHCFIDGAWTGTPDFPVTNPVNDIELAKVPNLGAAEATQAVEAAERAFPAWAKLTAKQRSNILRKWFDLIIANREDLALILTSEQGKPLAEALGEVDIGAAYVEFFAEEARRVYGETIPTQRPDARLIAIRQPLGVCGAITPWNFPNSMITRKVSPALAAGCTVVLKPAMETPLSALALVALAEQAGVPKGVFNIITGDASAIGKVLCEHPAVRFVGFTGSTKVGKILYQQAAVGVKKLGLELGGNAPFIVFDDADVDAAVEGAMVSKYRNMGQTCVCANRLYVQDGVYDSFVEKLAAKVAAMKIGDGTEQGVTQGPLINEAAVAKTEKHIADALSHGAKVITGGKRHALGGTFFEPTVLADVPAGALVAREETFGPLAPVFRFKTEDEVIKLANDTPFGLASYFYSRDLGRVWRVSEALETGMVGVNSGLITTEVAPFGGVKESGLGREGSHHGMEEYVEIKYVMMAGI</sequence>
<dbReference type="GO" id="GO:0004777">
    <property type="term" value="F:succinate-semialdehyde dehydrogenase (NAD+) activity"/>
    <property type="evidence" value="ECO:0007669"/>
    <property type="project" value="TreeGrafter"/>
</dbReference>
<dbReference type="NCBIfam" id="TIGR01780">
    <property type="entry name" value="SSADH"/>
    <property type="match status" value="1"/>
</dbReference>
<evidence type="ECO:0000313" key="7">
    <source>
        <dbReference type="EMBL" id="KIZ39204.1"/>
    </source>
</evidence>
<evidence type="ECO:0000256" key="1">
    <source>
        <dbReference type="ARBA" id="ARBA00009986"/>
    </source>
</evidence>
<feature type="domain" description="Aldehyde dehydrogenase" evidence="6">
    <location>
        <begin position="42"/>
        <end position="493"/>
    </location>
</feature>
<comment type="caution">
    <text evidence="7">The sequence shown here is derived from an EMBL/GenBank/DDBJ whole genome shotgun (WGS) entry which is preliminary data.</text>
</comment>
<gene>
    <name evidence="7" type="primary">gabD</name>
    <name evidence="7" type="ORF">OO17_21080</name>
</gene>
<dbReference type="SUPFAM" id="SSF53720">
    <property type="entry name" value="ALDH-like"/>
    <property type="match status" value="1"/>
</dbReference>
<dbReference type="InterPro" id="IPR016163">
    <property type="entry name" value="Ald_DH_C"/>
</dbReference>
<dbReference type="EMBL" id="JXXE01000451">
    <property type="protein sequence ID" value="KIZ39204.1"/>
    <property type="molecule type" value="Genomic_DNA"/>
</dbReference>
<evidence type="ECO:0000313" key="8">
    <source>
        <dbReference type="Proteomes" id="UP000032515"/>
    </source>
</evidence>
<dbReference type="PATRIC" id="fig|1076.23.peg.4908"/>
<evidence type="ECO:0000256" key="4">
    <source>
        <dbReference type="RuleBase" id="RU003345"/>
    </source>
</evidence>
<dbReference type="PROSITE" id="PS00070">
    <property type="entry name" value="ALDEHYDE_DEHYDR_CYS"/>
    <property type="match status" value="1"/>
</dbReference>
<name>A0A0D7EEJ8_RHOPL</name>
<dbReference type="FunFam" id="3.40.309.10:FF:000004">
    <property type="entry name" value="Succinate-semialdehyde dehydrogenase I"/>
    <property type="match status" value="1"/>
</dbReference>
<dbReference type="PANTHER" id="PTHR43353">
    <property type="entry name" value="SUCCINATE-SEMIALDEHYDE DEHYDROGENASE, MITOCHONDRIAL"/>
    <property type="match status" value="1"/>
</dbReference>
<dbReference type="EC" id="1.2.1.16" evidence="7"/>
<dbReference type="InterPro" id="IPR015590">
    <property type="entry name" value="Aldehyde_DH_dom"/>
</dbReference>
<organism evidence="7 8">
    <name type="scientific">Rhodopseudomonas palustris</name>
    <dbReference type="NCBI Taxonomy" id="1076"/>
    <lineage>
        <taxon>Bacteria</taxon>
        <taxon>Pseudomonadati</taxon>
        <taxon>Pseudomonadota</taxon>
        <taxon>Alphaproteobacteria</taxon>
        <taxon>Hyphomicrobiales</taxon>
        <taxon>Nitrobacteraceae</taxon>
        <taxon>Rhodopseudomonas</taxon>
    </lineage>
</organism>
<dbReference type="Gene3D" id="3.40.309.10">
    <property type="entry name" value="Aldehyde Dehydrogenase, Chain A, domain 2"/>
    <property type="match status" value="1"/>
</dbReference>
<accession>A0A0D7EEJ8</accession>
<dbReference type="RefSeq" id="WP_044415232.1">
    <property type="nucleotide sequence ID" value="NZ_JXXE01000451.1"/>
</dbReference>
<dbReference type="Gene3D" id="3.40.605.10">
    <property type="entry name" value="Aldehyde Dehydrogenase, Chain A, domain 1"/>
    <property type="match status" value="1"/>
</dbReference>